<gene>
    <name evidence="2" type="ORF">CAL20_11010</name>
</gene>
<evidence type="ECO:0000313" key="2">
    <source>
        <dbReference type="EMBL" id="OZI55979.1"/>
    </source>
</evidence>
<evidence type="ECO:0008006" key="4">
    <source>
        <dbReference type="Google" id="ProtNLM"/>
    </source>
</evidence>
<name>A0A261U275_9BORD</name>
<sequence>MFALPIIAAGLVLGGCSHRDHDGSSTYDRPGYQNSAPPPPPGSVPDNNSNTPSPGYPATGGSK</sequence>
<proteinExistence type="predicted"/>
<organism evidence="2 3">
    <name type="scientific">Bordetella genomosp. 4</name>
    <dbReference type="NCBI Taxonomy" id="463044"/>
    <lineage>
        <taxon>Bacteria</taxon>
        <taxon>Pseudomonadati</taxon>
        <taxon>Pseudomonadota</taxon>
        <taxon>Betaproteobacteria</taxon>
        <taxon>Burkholderiales</taxon>
        <taxon>Alcaligenaceae</taxon>
        <taxon>Bordetella</taxon>
    </lineage>
</organism>
<comment type="caution">
    <text evidence="2">The sequence shown here is derived from an EMBL/GenBank/DDBJ whole genome shotgun (WGS) entry which is preliminary data.</text>
</comment>
<evidence type="ECO:0000313" key="3">
    <source>
        <dbReference type="Proteomes" id="UP000216885"/>
    </source>
</evidence>
<evidence type="ECO:0000256" key="1">
    <source>
        <dbReference type="SAM" id="MobiDB-lite"/>
    </source>
</evidence>
<dbReference type="EMBL" id="NEVQ01000013">
    <property type="protein sequence ID" value="OZI55979.1"/>
    <property type="molecule type" value="Genomic_DNA"/>
</dbReference>
<feature type="region of interest" description="Disordered" evidence="1">
    <location>
        <begin position="15"/>
        <end position="63"/>
    </location>
</feature>
<dbReference type="Proteomes" id="UP000216885">
    <property type="component" value="Unassembled WGS sequence"/>
</dbReference>
<keyword evidence="3" id="KW-1185">Reference proteome</keyword>
<accession>A0A261U275</accession>
<protein>
    <recommendedName>
        <fullName evidence="4">Lipoprotein</fullName>
    </recommendedName>
</protein>
<dbReference type="AlphaFoldDB" id="A0A261U275"/>
<reference evidence="2 3" key="1">
    <citation type="submission" date="2017-05" db="EMBL/GenBank/DDBJ databases">
        <title>Complete and WGS of Bordetella genogroups.</title>
        <authorList>
            <person name="Spilker T."/>
            <person name="LiPuma J."/>
        </authorList>
    </citation>
    <scope>NUCLEOTIDE SEQUENCE [LARGE SCALE GENOMIC DNA]</scope>
    <source>
        <strain evidence="2 3">AU9919</strain>
    </source>
</reference>